<protein>
    <recommendedName>
        <fullName evidence="6">U2 small nuclear ribonucleoprotein A'</fullName>
    </recommendedName>
</protein>
<name>A0A1E3PQX2_9ASCO</name>
<dbReference type="PROSITE" id="PS51450">
    <property type="entry name" value="LRR"/>
    <property type="match status" value="1"/>
</dbReference>
<keyword evidence="2" id="KW-0433">Leucine-rich repeat</keyword>
<reference evidence="7 8" key="1">
    <citation type="journal article" date="2016" name="Proc. Natl. Acad. Sci. U.S.A.">
        <title>Comparative genomics of biotechnologically important yeasts.</title>
        <authorList>
            <person name="Riley R."/>
            <person name="Haridas S."/>
            <person name="Wolfe K.H."/>
            <person name="Lopes M.R."/>
            <person name="Hittinger C.T."/>
            <person name="Goeker M."/>
            <person name="Salamov A.A."/>
            <person name="Wisecaver J.H."/>
            <person name="Long T.M."/>
            <person name="Calvey C.H."/>
            <person name="Aerts A.L."/>
            <person name="Barry K.W."/>
            <person name="Choi C."/>
            <person name="Clum A."/>
            <person name="Coughlan A.Y."/>
            <person name="Deshpande S."/>
            <person name="Douglass A.P."/>
            <person name="Hanson S.J."/>
            <person name="Klenk H.-P."/>
            <person name="LaButti K.M."/>
            <person name="Lapidus A."/>
            <person name="Lindquist E.A."/>
            <person name="Lipzen A.M."/>
            <person name="Meier-Kolthoff J.P."/>
            <person name="Ohm R.A."/>
            <person name="Otillar R.P."/>
            <person name="Pangilinan J.L."/>
            <person name="Peng Y."/>
            <person name="Rokas A."/>
            <person name="Rosa C.A."/>
            <person name="Scheuner C."/>
            <person name="Sibirny A.A."/>
            <person name="Slot J.C."/>
            <person name="Stielow J.B."/>
            <person name="Sun H."/>
            <person name="Kurtzman C.P."/>
            <person name="Blackwell M."/>
            <person name="Grigoriev I.V."/>
            <person name="Jeffries T.W."/>
        </authorList>
    </citation>
    <scope>NUCLEOTIDE SEQUENCE [LARGE SCALE GENOMIC DNA]</scope>
    <source>
        <strain evidence="7 8">DSM 6958</strain>
    </source>
</reference>
<dbReference type="InterPro" id="IPR032675">
    <property type="entry name" value="LRR_dom_sf"/>
</dbReference>
<dbReference type="GO" id="GO:0071014">
    <property type="term" value="C:post-mRNA release spliceosomal complex"/>
    <property type="evidence" value="ECO:0007669"/>
    <property type="project" value="EnsemblFungi"/>
</dbReference>
<dbReference type="PANTHER" id="PTHR10552:SF6">
    <property type="entry name" value="U2 SMALL NUCLEAR RIBONUCLEOPROTEIN A"/>
    <property type="match status" value="1"/>
</dbReference>
<dbReference type="Gene3D" id="3.80.10.10">
    <property type="entry name" value="Ribonuclease Inhibitor"/>
    <property type="match status" value="1"/>
</dbReference>
<dbReference type="OrthoDB" id="433501at2759"/>
<evidence type="ECO:0000313" key="8">
    <source>
        <dbReference type="Proteomes" id="UP000095009"/>
    </source>
</evidence>
<dbReference type="Pfam" id="PF14580">
    <property type="entry name" value="LRR_9"/>
    <property type="match status" value="1"/>
</dbReference>
<evidence type="ECO:0000256" key="4">
    <source>
        <dbReference type="ARBA" id="ARBA00023242"/>
    </source>
</evidence>
<dbReference type="InterPro" id="IPR044640">
    <property type="entry name" value="RU2A"/>
</dbReference>
<keyword evidence="8" id="KW-1185">Reference proteome</keyword>
<keyword evidence="4" id="KW-0539">Nucleus</keyword>
<evidence type="ECO:0000256" key="3">
    <source>
        <dbReference type="ARBA" id="ARBA00022737"/>
    </source>
</evidence>
<dbReference type="EMBL" id="KV454407">
    <property type="protein sequence ID" value="ODQ67237.1"/>
    <property type="molecule type" value="Genomic_DNA"/>
</dbReference>
<dbReference type="FunFam" id="3.80.10.10:FF:000026">
    <property type="entry name" value="U2 small nuclear ribonucleoprotein A"/>
    <property type="match status" value="1"/>
</dbReference>
<dbReference type="GO" id="GO:0030620">
    <property type="term" value="F:U2 snRNA binding"/>
    <property type="evidence" value="ECO:0007669"/>
    <property type="project" value="InterPro"/>
</dbReference>
<evidence type="ECO:0000313" key="7">
    <source>
        <dbReference type="EMBL" id="ODQ67237.1"/>
    </source>
</evidence>
<accession>A0A1E3PQX2</accession>
<sequence>MRLTADLLLQAPSYLNPVNDRELNLRGHKIAVIENLGVTRDQNDALDLTDNDIRIFGPFPKLIRLKSIFASRNRVTALHPTISASIPNLNTLVLSSNNITELSDLTALMGLKKLEFITLVDNPVVEKENYRLWILWLCPCIRYLDFQKVKDVERKRAAAIFGTALEPSNLSKSILGIKNNIFDVRVGADNGIDGDQGKRELTRKLTEEEIENLRESLKNATSLEEISRIEKTLKLGHF</sequence>
<keyword evidence="3" id="KW-0677">Repeat</keyword>
<evidence type="ECO:0000256" key="1">
    <source>
        <dbReference type="ARBA" id="ARBA00004123"/>
    </source>
</evidence>
<proteinExistence type="inferred from homology"/>
<evidence type="ECO:0000256" key="2">
    <source>
        <dbReference type="ARBA" id="ARBA00022614"/>
    </source>
</evidence>
<comment type="similarity">
    <text evidence="5">Belongs to the U2 small nuclear ribonucleoprotein A family.</text>
</comment>
<gene>
    <name evidence="7" type="ORF">NADFUDRAFT_49674</name>
</gene>
<dbReference type="GO" id="GO:0000398">
    <property type="term" value="P:mRNA splicing, via spliceosome"/>
    <property type="evidence" value="ECO:0007669"/>
    <property type="project" value="InterPro"/>
</dbReference>
<dbReference type="PANTHER" id="PTHR10552">
    <property type="entry name" value="U2 SMALL NUCLEAR RIBONUCLEOPROTEIN A"/>
    <property type="match status" value="1"/>
</dbReference>
<dbReference type="STRING" id="857566.A0A1E3PQX2"/>
<evidence type="ECO:0000256" key="5">
    <source>
        <dbReference type="ARBA" id="ARBA00024196"/>
    </source>
</evidence>
<comment type="subcellular location">
    <subcellularLocation>
        <location evidence="1">Nucleus</location>
    </subcellularLocation>
</comment>
<evidence type="ECO:0000256" key="6">
    <source>
        <dbReference type="ARBA" id="ARBA00024238"/>
    </source>
</evidence>
<dbReference type="SUPFAM" id="SSF52058">
    <property type="entry name" value="L domain-like"/>
    <property type="match status" value="1"/>
</dbReference>
<organism evidence="7 8">
    <name type="scientific">Nadsonia fulvescens var. elongata DSM 6958</name>
    <dbReference type="NCBI Taxonomy" id="857566"/>
    <lineage>
        <taxon>Eukaryota</taxon>
        <taxon>Fungi</taxon>
        <taxon>Dikarya</taxon>
        <taxon>Ascomycota</taxon>
        <taxon>Saccharomycotina</taxon>
        <taxon>Dipodascomycetes</taxon>
        <taxon>Dipodascales</taxon>
        <taxon>Dipodascales incertae sedis</taxon>
        <taxon>Nadsonia</taxon>
    </lineage>
</organism>
<dbReference type="Proteomes" id="UP000095009">
    <property type="component" value="Unassembled WGS sequence"/>
</dbReference>
<dbReference type="InterPro" id="IPR001611">
    <property type="entry name" value="Leu-rich_rpt"/>
</dbReference>
<dbReference type="AlphaFoldDB" id="A0A1E3PQX2"/>
<dbReference type="GO" id="GO:0005686">
    <property type="term" value="C:U2 snRNP"/>
    <property type="evidence" value="ECO:0007669"/>
    <property type="project" value="EnsemblFungi"/>
</dbReference>